<sequence length="149" mass="16293">MVWAGSLAHLMRYSSVGSLAESHEVEGTDEPMQKAFSVQIGHILDKSNTESTRGTEDSLYSDTDSTFRGSQGNMKNGSWPPVIVEPLANESPEHGTRSAPWDPGRLGTGVDSGLDGEKLRGIEKCIKKTVDKLDGFTTTTEKKKSRFEF</sequence>
<feature type="compositionally biased region" description="Basic and acidic residues" evidence="1">
    <location>
        <begin position="45"/>
        <end position="56"/>
    </location>
</feature>
<evidence type="ECO:0000256" key="1">
    <source>
        <dbReference type="SAM" id="MobiDB-lite"/>
    </source>
</evidence>
<proteinExistence type="predicted"/>
<name>A0A4Z2HA06_9TELE</name>
<dbReference type="Proteomes" id="UP000314294">
    <property type="component" value="Unassembled WGS sequence"/>
</dbReference>
<reference evidence="2 3" key="1">
    <citation type="submission" date="2019-03" db="EMBL/GenBank/DDBJ databases">
        <title>First draft genome of Liparis tanakae, snailfish: a comprehensive survey of snailfish specific genes.</title>
        <authorList>
            <person name="Kim W."/>
            <person name="Song I."/>
            <person name="Jeong J.-H."/>
            <person name="Kim D."/>
            <person name="Kim S."/>
            <person name="Ryu S."/>
            <person name="Song J.Y."/>
            <person name="Lee S.K."/>
        </authorList>
    </citation>
    <scope>NUCLEOTIDE SEQUENCE [LARGE SCALE GENOMIC DNA]</scope>
    <source>
        <tissue evidence="2">Muscle</tissue>
    </source>
</reference>
<protein>
    <submittedName>
        <fullName evidence="2">Uncharacterized protein</fullName>
    </submittedName>
</protein>
<evidence type="ECO:0000313" key="2">
    <source>
        <dbReference type="EMBL" id="TNN61612.1"/>
    </source>
</evidence>
<organism evidence="2 3">
    <name type="scientific">Liparis tanakae</name>
    <name type="common">Tanaka's snailfish</name>
    <dbReference type="NCBI Taxonomy" id="230148"/>
    <lineage>
        <taxon>Eukaryota</taxon>
        <taxon>Metazoa</taxon>
        <taxon>Chordata</taxon>
        <taxon>Craniata</taxon>
        <taxon>Vertebrata</taxon>
        <taxon>Euteleostomi</taxon>
        <taxon>Actinopterygii</taxon>
        <taxon>Neopterygii</taxon>
        <taxon>Teleostei</taxon>
        <taxon>Neoteleostei</taxon>
        <taxon>Acanthomorphata</taxon>
        <taxon>Eupercaria</taxon>
        <taxon>Perciformes</taxon>
        <taxon>Cottioidei</taxon>
        <taxon>Cottales</taxon>
        <taxon>Liparidae</taxon>
        <taxon>Liparis</taxon>
    </lineage>
</organism>
<dbReference type="AlphaFoldDB" id="A0A4Z2HA06"/>
<evidence type="ECO:0000313" key="3">
    <source>
        <dbReference type="Proteomes" id="UP000314294"/>
    </source>
</evidence>
<feature type="compositionally biased region" description="Polar residues" evidence="1">
    <location>
        <begin position="58"/>
        <end position="76"/>
    </location>
</feature>
<feature type="region of interest" description="Disordered" evidence="1">
    <location>
        <begin position="45"/>
        <end position="114"/>
    </location>
</feature>
<gene>
    <name evidence="2" type="ORF">EYF80_028224</name>
</gene>
<accession>A0A4Z2HA06</accession>
<comment type="caution">
    <text evidence="2">The sequence shown here is derived from an EMBL/GenBank/DDBJ whole genome shotgun (WGS) entry which is preliminary data.</text>
</comment>
<dbReference type="EMBL" id="SRLO01000313">
    <property type="protein sequence ID" value="TNN61612.1"/>
    <property type="molecule type" value="Genomic_DNA"/>
</dbReference>
<keyword evidence="3" id="KW-1185">Reference proteome</keyword>